<name>A0A1X2G4C3_9FUNG</name>
<organism evidence="3 4">
    <name type="scientific">Hesseltinella vesiculosa</name>
    <dbReference type="NCBI Taxonomy" id="101127"/>
    <lineage>
        <taxon>Eukaryota</taxon>
        <taxon>Fungi</taxon>
        <taxon>Fungi incertae sedis</taxon>
        <taxon>Mucoromycota</taxon>
        <taxon>Mucoromycotina</taxon>
        <taxon>Mucoromycetes</taxon>
        <taxon>Mucorales</taxon>
        <taxon>Cunninghamellaceae</taxon>
        <taxon>Hesseltinella</taxon>
    </lineage>
</organism>
<dbReference type="Gene3D" id="3.40.50.150">
    <property type="entry name" value="Vaccinia Virus protein VP39"/>
    <property type="match status" value="1"/>
</dbReference>
<dbReference type="AlphaFoldDB" id="A0A1X2G4C3"/>
<gene>
    <name evidence="1" type="primary">EFM6</name>
    <name evidence="3" type="ORF">DM01DRAFT_1340365</name>
</gene>
<comment type="caution">
    <text evidence="3">The sequence shown here is derived from an EMBL/GenBank/DDBJ whole genome shotgun (WGS) entry which is preliminary data.</text>
</comment>
<keyword evidence="1" id="KW-0489">Methyltransferase</keyword>
<dbReference type="HAMAP" id="MF_03198">
    <property type="entry name" value="Methyltr_EFM6"/>
    <property type="match status" value="1"/>
</dbReference>
<keyword evidence="1" id="KW-0808">Transferase</keyword>
<dbReference type="SUPFAM" id="SSF53335">
    <property type="entry name" value="S-adenosyl-L-methionine-dependent methyltransferases"/>
    <property type="match status" value="1"/>
</dbReference>
<accession>A0A1X2G4C3</accession>
<comment type="similarity">
    <text evidence="1">Belongs to the class I-like SAM-binding methyltransferase superfamily. METTL21 family. EFM6 subfamily.</text>
</comment>
<protein>
    <recommendedName>
        <fullName evidence="1">Protein-lysine N-methyltransferase EFM6</fullName>
        <ecNumber evidence="1">2.1.1.-</ecNumber>
    </recommendedName>
    <alternativeName>
        <fullName evidence="1">Elongation factor methyltransferase 6</fullName>
    </alternativeName>
</protein>
<dbReference type="GO" id="GO:0005737">
    <property type="term" value="C:cytoplasm"/>
    <property type="evidence" value="ECO:0007669"/>
    <property type="project" value="UniProtKB-SubCell"/>
</dbReference>
<proteinExistence type="inferred from homology"/>
<comment type="function">
    <text evidence="1">S-adenosyl-L-methionine-dependent protein-lysine N-methyltransferase that methylates elongation factor 1-alpha.</text>
</comment>
<evidence type="ECO:0000256" key="1">
    <source>
        <dbReference type="HAMAP-Rule" id="MF_03198"/>
    </source>
</evidence>
<dbReference type="GO" id="GO:0016279">
    <property type="term" value="F:protein-lysine N-methyltransferase activity"/>
    <property type="evidence" value="ECO:0007669"/>
    <property type="project" value="UniProtKB-UniRule"/>
</dbReference>
<dbReference type="InterPro" id="IPR033684">
    <property type="entry name" value="EFM6"/>
</dbReference>
<dbReference type="InterPro" id="IPR029063">
    <property type="entry name" value="SAM-dependent_MTases_sf"/>
</dbReference>
<dbReference type="InterPro" id="IPR019410">
    <property type="entry name" value="Methyltransf_16"/>
</dbReference>
<dbReference type="GO" id="GO:0032259">
    <property type="term" value="P:methylation"/>
    <property type="evidence" value="ECO:0007669"/>
    <property type="project" value="UniProtKB-KW"/>
</dbReference>
<evidence type="ECO:0000256" key="2">
    <source>
        <dbReference type="SAM" id="MobiDB-lite"/>
    </source>
</evidence>
<dbReference type="EMBL" id="MCGT01000047">
    <property type="protein sequence ID" value="ORX44605.1"/>
    <property type="molecule type" value="Genomic_DNA"/>
</dbReference>
<keyword evidence="1" id="KW-0949">S-adenosyl-L-methionine</keyword>
<evidence type="ECO:0000313" key="3">
    <source>
        <dbReference type="EMBL" id="ORX44605.1"/>
    </source>
</evidence>
<keyword evidence="4" id="KW-1185">Reference proteome</keyword>
<feature type="compositionally biased region" description="Acidic residues" evidence="2">
    <location>
        <begin position="1"/>
        <end position="10"/>
    </location>
</feature>
<feature type="binding site" evidence="1">
    <location>
        <position position="143"/>
    </location>
    <ligand>
        <name>S-adenosyl-L-methionine</name>
        <dbReference type="ChEBI" id="CHEBI:59789"/>
    </ligand>
</feature>
<feature type="region of interest" description="Disordered" evidence="2">
    <location>
        <begin position="1"/>
        <end position="20"/>
    </location>
</feature>
<keyword evidence="1" id="KW-0963">Cytoplasm</keyword>
<feature type="binding site" evidence="1">
    <location>
        <position position="129"/>
    </location>
    <ligand>
        <name>S-adenosyl-L-methionine</name>
        <dbReference type="ChEBI" id="CHEBI:59789"/>
    </ligand>
</feature>
<evidence type="ECO:0000313" key="4">
    <source>
        <dbReference type="Proteomes" id="UP000242146"/>
    </source>
</evidence>
<feature type="binding site" evidence="1">
    <location>
        <position position="49"/>
    </location>
    <ligand>
        <name>S-adenosyl-L-methionine</name>
        <dbReference type="ChEBI" id="CHEBI:59789"/>
    </ligand>
</feature>
<comment type="subcellular location">
    <subcellularLocation>
        <location evidence="1">Cytoplasm</location>
    </subcellularLocation>
</comment>
<dbReference type="STRING" id="101127.A0A1X2G4C3"/>
<reference evidence="3 4" key="1">
    <citation type="submission" date="2016-07" db="EMBL/GenBank/DDBJ databases">
        <title>Pervasive Adenine N6-methylation of Active Genes in Fungi.</title>
        <authorList>
            <consortium name="DOE Joint Genome Institute"/>
            <person name="Mondo S.J."/>
            <person name="Dannebaum R.O."/>
            <person name="Kuo R.C."/>
            <person name="Labutti K."/>
            <person name="Haridas S."/>
            <person name="Kuo A."/>
            <person name="Salamov A."/>
            <person name="Ahrendt S.R."/>
            <person name="Lipzen A."/>
            <person name="Sullivan W."/>
            <person name="Andreopoulos W.B."/>
            <person name="Clum A."/>
            <person name="Lindquist E."/>
            <person name="Daum C."/>
            <person name="Ramamoorthy G.K."/>
            <person name="Gryganskyi A."/>
            <person name="Culley D."/>
            <person name="Magnuson J.K."/>
            <person name="James T.Y."/>
            <person name="O'Malley M.A."/>
            <person name="Stajich J.E."/>
            <person name="Spatafora J.W."/>
            <person name="Visel A."/>
            <person name="Grigoriev I.V."/>
        </authorList>
    </citation>
    <scope>NUCLEOTIDE SEQUENCE [LARGE SCALE GENOMIC DNA]</scope>
    <source>
        <strain evidence="3 4">NRRL 3301</strain>
    </source>
</reference>
<dbReference type="Pfam" id="PF10294">
    <property type="entry name" value="Methyltransf_16"/>
    <property type="match status" value="1"/>
</dbReference>
<dbReference type="PANTHER" id="PTHR14614:SF132">
    <property type="entry name" value="PROTEIN-LYSINE METHYLTRANSFERASE C42C1.13"/>
    <property type="match status" value="1"/>
</dbReference>
<dbReference type="EC" id="2.1.1.-" evidence="1"/>
<feature type="binding site" evidence="1">
    <location>
        <begin position="79"/>
        <end position="81"/>
    </location>
    <ligand>
        <name>S-adenosyl-L-methionine</name>
        <dbReference type="ChEBI" id="CHEBI:59789"/>
    </ligand>
</feature>
<dbReference type="PANTHER" id="PTHR14614">
    <property type="entry name" value="HEPATOCELLULAR CARCINOMA-ASSOCIATED ANTIGEN"/>
    <property type="match status" value="1"/>
</dbReference>
<feature type="binding site" evidence="1">
    <location>
        <position position="102"/>
    </location>
    <ligand>
        <name>S-adenosyl-L-methionine</name>
        <dbReference type="ChEBI" id="CHEBI:59789"/>
    </ligand>
</feature>
<dbReference type="Proteomes" id="UP000242146">
    <property type="component" value="Unassembled WGS sequence"/>
</dbReference>
<sequence>MDSTDDDDDHDQGLAHAPRIERHVSTEQFDQVSVKLWQDVSGGCGGKTWEAAYVMVDYLLWRHSLDSTFFQRKTVLDLGSGTGLVGLALAKACPLEHMELTDQEPMMQLMKDNITLNDLSNTSASLLDWGVPHSHQVDVVLASDCVYLEIAFQPLIDTLVHFTDNNPLTEIYMTYRRRRKADKRFFALAKKHFALIDIQDDPKRPEYKLQGLYLYRLERKKRV</sequence>
<dbReference type="OrthoDB" id="407325at2759"/>